<organism evidence="8 9">
    <name type="scientific">Thraustotheca clavata</name>
    <dbReference type="NCBI Taxonomy" id="74557"/>
    <lineage>
        <taxon>Eukaryota</taxon>
        <taxon>Sar</taxon>
        <taxon>Stramenopiles</taxon>
        <taxon>Oomycota</taxon>
        <taxon>Saprolegniomycetes</taxon>
        <taxon>Saprolegniales</taxon>
        <taxon>Achlyaceae</taxon>
        <taxon>Thraustotheca</taxon>
    </lineage>
</organism>
<gene>
    <name evidence="8" type="ORF">THRCLA_07887</name>
</gene>
<protein>
    <recommendedName>
        <fullName evidence="7">HSF-type DNA-binding domain-containing protein</fullName>
    </recommendedName>
</protein>
<dbReference type="STRING" id="74557.A0A1V9ZBN9"/>
<evidence type="ECO:0000256" key="4">
    <source>
        <dbReference type="RuleBase" id="RU004020"/>
    </source>
</evidence>
<evidence type="ECO:0000256" key="3">
    <source>
        <dbReference type="ARBA" id="ARBA00023242"/>
    </source>
</evidence>
<comment type="similarity">
    <text evidence="4">Belongs to the HSF family.</text>
</comment>
<dbReference type="PRINTS" id="PR00056">
    <property type="entry name" value="HSFDOMAIN"/>
</dbReference>
<name>A0A1V9ZBN9_9STRA</name>
<dbReference type="Proteomes" id="UP000243217">
    <property type="component" value="Unassembled WGS sequence"/>
</dbReference>
<feature type="region of interest" description="Disordered" evidence="6">
    <location>
        <begin position="1"/>
        <end position="49"/>
    </location>
</feature>
<evidence type="ECO:0000256" key="6">
    <source>
        <dbReference type="SAM" id="MobiDB-lite"/>
    </source>
</evidence>
<feature type="domain" description="HSF-type DNA-binding" evidence="7">
    <location>
        <begin position="49"/>
        <end position="144"/>
    </location>
</feature>
<keyword evidence="9" id="KW-1185">Reference proteome</keyword>
<evidence type="ECO:0000256" key="2">
    <source>
        <dbReference type="ARBA" id="ARBA00023125"/>
    </source>
</evidence>
<keyword evidence="5" id="KW-0175">Coiled coil</keyword>
<feature type="coiled-coil region" evidence="5">
    <location>
        <begin position="151"/>
        <end position="185"/>
    </location>
</feature>
<accession>A0A1V9ZBN9</accession>
<evidence type="ECO:0000313" key="8">
    <source>
        <dbReference type="EMBL" id="OQR95415.1"/>
    </source>
</evidence>
<feature type="compositionally biased region" description="Basic and acidic residues" evidence="6">
    <location>
        <begin position="29"/>
        <end position="49"/>
    </location>
</feature>
<dbReference type="InterPro" id="IPR000232">
    <property type="entry name" value="HSF_DNA-bd"/>
</dbReference>
<feature type="compositionally biased region" description="Polar residues" evidence="6">
    <location>
        <begin position="1"/>
        <end position="11"/>
    </location>
</feature>
<comment type="caution">
    <text evidence="8">The sequence shown here is derived from an EMBL/GenBank/DDBJ whole genome shotgun (WGS) entry which is preliminary data.</text>
</comment>
<dbReference type="AlphaFoldDB" id="A0A1V9ZBN9"/>
<dbReference type="SMART" id="SM00415">
    <property type="entry name" value="HSF"/>
    <property type="match status" value="1"/>
</dbReference>
<dbReference type="GO" id="GO:0003700">
    <property type="term" value="F:DNA-binding transcription factor activity"/>
    <property type="evidence" value="ECO:0007669"/>
    <property type="project" value="InterPro"/>
</dbReference>
<keyword evidence="3" id="KW-0539">Nucleus</keyword>
<dbReference type="PANTHER" id="PTHR10015">
    <property type="entry name" value="HEAT SHOCK TRANSCRIPTION FACTOR"/>
    <property type="match status" value="1"/>
</dbReference>
<evidence type="ECO:0000256" key="1">
    <source>
        <dbReference type="ARBA" id="ARBA00004123"/>
    </source>
</evidence>
<reference evidence="8 9" key="1">
    <citation type="journal article" date="2014" name="Genome Biol. Evol.">
        <title>The secreted proteins of Achlya hypogyna and Thraustotheca clavata identify the ancestral oomycete secretome and reveal gene acquisitions by horizontal gene transfer.</title>
        <authorList>
            <person name="Misner I."/>
            <person name="Blouin N."/>
            <person name="Leonard G."/>
            <person name="Richards T.A."/>
            <person name="Lane C.E."/>
        </authorList>
    </citation>
    <scope>NUCLEOTIDE SEQUENCE [LARGE SCALE GENOMIC DNA]</scope>
    <source>
        <strain evidence="8 9">ATCC 34112</strain>
    </source>
</reference>
<keyword evidence="2" id="KW-0238">DNA-binding</keyword>
<dbReference type="GO" id="GO:0043565">
    <property type="term" value="F:sequence-specific DNA binding"/>
    <property type="evidence" value="ECO:0007669"/>
    <property type="project" value="InterPro"/>
</dbReference>
<proteinExistence type="inferred from homology"/>
<dbReference type="InterPro" id="IPR036388">
    <property type="entry name" value="WH-like_DNA-bd_sf"/>
</dbReference>
<dbReference type="EMBL" id="JNBS01002112">
    <property type="protein sequence ID" value="OQR95415.1"/>
    <property type="molecule type" value="Genomic_DNA"/>
</dbReference>
<dbReference type="InterPro" id="IPR036390">
    <property type="entry name" value="WH_DNA-bd_sf"/>
</dbReference>
<dbReference type="Gene3D" id="1.10.10.10">
    <property type="entry name" value="Winged helix-like DNA-binding domain superfamily/Winged helix DNA-binding domain"/>
    <property type="match status" value="1"/>
</dbReference>
<evidence type="ECO:0000313" key="9">
    <source>
        <dbReference type="Proteomes" id="UP000243217"/>
    </source>
</evidence>
<dbReference type="GO" id="GO:0005634">
    <property type="term" value="C:nucleus"/>
    <property type="evidence" value="ECO:0007669"/>
    <property type="project" value="UniProtKB-SubCell"/>
</dbReference>
<sequence>MSGNLYANSQSPQPPRHGVNAILNPYDEQDLHHDDHDDDEPHTTTSSEKPKFYMEKLHCLLDDCPSDIAMWNADGTAFTVLDAPAFERRVLPLYFKRIKFDSFARQLNSYGFKRGKKRHGHIYEFQHPQFRRGERDQLPTMKSRMGTPDTQETLQTRIDQLTDVTETLKAEVDAMKEMLQMLLQKKLMKAKQRQRTASRDE</sequence>
<dbReference type="OrthoDB" id="79033at2759"/>
<dbReference type="SUPFAM" id="SSF46785">
    <property type="entry name" value="Winged helix' DNA-binding domain"/>
    <property type="match status" value="1"/>
</dbReference>
<dbReference type="PANTHER" id="PTHR10015:SF427">
    <property type="entry name" value="HEAT SHOCK FACTOR PROTEIN"/>
    <property type="match status" value="1"/>
</dbReference>
<dbReference type="Pfam" id="PF00447">
    <property type="entry name" value="HSF_DNA-bind"/>
    <property type="match status" value="1"/>
</dbReference>
<evidence type="ECO:0000259" key="7">
    <source>
        <dbReference type="SMART" id="SM00415"/>
    </source>
</evidence>
<evidence type="ECO:0000256" key="5">
    <source>
        <dbReference type="SAM" id="Coils"/>
    </source>
</evidence>
<comment type="subcellular location">
    <subcellularLocation>
        <location evidence="1">Nucleus</location>
    </subcellularLocation>
</comment>